<dbReference type="InterPro" id="IPR003439">
    <property type="entry name" value="ABC_transporter-like_ATP-bd"/>
</dbReference>
<comment type="similarity">
    <text evidence="2">Belongs to the ABC transporter superfamily.</text>
</comment>
<feature type="domain" description="ABC transporter" evidence="13">
    <location>
        <begin position="1286"/>
        <end position="1529"/>
    </location>
</feature>
<dbReference type="InterPro" id="IPR056227">
    <property type="entry name" value="TMD0_ABC"/>
</dbReference>
<keyword evidence="8" id="KW-0067">ATP-binding</keyword>
<dbReference type="PROSITE" id="PS50929">
    <property type="entry name" value="ABC_TM1F"/>
    <property type="match status" value="2"/>
</dbReference>
<evidence type="ECO:0000256" key="4">
    <source>
        <dbReference type="ARBA" id="ARBA00022554"/>
    </source>
</evidence>
<feature type="transmembrane region" description="Helical" evidence="12">
    <location>
        <begin position="271"/>
        <end position="292"/>
    </location>
</feature>
<protein>
    <submittedName>
        <fullName evidence="15">LAMI_0G06084g1_1</fullName>
    </submittedName>
</protein>
<feature type="domain" description="ABC transmembrane type-1" evidence="14">
    <location>
        <begin position="965"/>
        <end position="1249"/>
    </location>
</feature>
<dbReference type="Gene3D" id="3.40.50.300">
    <property type="entry name" value="P-loop containing nucleotide triphosphate hydrolases"/>
    <property type="match status" value="2"/>
</dbReference>
<dbReference type="InterPro" id="IPR050173">
    <property type="entry name" value="ABC_transporter_C-like"/>
</dbReference>
<dbReference type="Gene3D" id="1.20.1560.10">
    <property type="entry name" value="ABC transporter type 1, transmembrane domain"/>
    <property type="match status" value="2"/>
</dbReference>
<evidence type="ECO:0000313" key="15">
    <source>
        <dbReference type="EMBL" id="SCV00594.1"/>
    </source>
</evidence>
<evidence type="ECO:0000259" key="13">
    <source>
        <dbReference type="PROSITE" id="PS50893"/>
    </source>
</evidence>
<gene>
    <name evidence="15" type="ORF">LAMI_0G06084G</name>
</gene>
<evidence type="ECO:0000313" key="16">
    <source>
        <dbReference type="Proteomes" id="UP000191024"/>
    </source>
</evidence>
<dbReference type="CDD" id="cd03244">
    <property type="entry name" value="ABCC_MRP_domain2"/>
    <property type="match status" value="1"/>
</dbReference>
<evidence type="ECO:0000256" key="7">
    <source>
        <dbReference type="ARBA" id="ARBA00022741"/>
    </source>
</evidence>
<dbReference type="GO" id="GO:0005524">
    <property type="term" value="F:ATP binding"/>
    <property type="evidence" value="ECO:0007669"/>
    <property type="project" value="UniProtKB-KW"/>
</dbReference>
<accession>A0A1G4K925</accession>
<feature type="transmembrane region" description="Helical" evidence="12">
    <location>
        <begin position="1077"/>
        <end position="1098"/>
    </location>
</feature>
<dbReference type="GO" id="GO:0042144">
    <property type="term" value="P:vacuole fusion, non-autophagic"/>
    <property type="evidence" value="ECO:0007669"/>
    <property type="project" value="UniProtKB-ARBA"/>
</dbReference>
<evidence type="ECO:0000256" key="6">
    <source>
        <dbReference type="ARBA" id="ARBA00022737"/>
    </source>
</evidence>
<evidence type="ECO:0000256" key="9">
    <source>
        <dbReference type="ARBA" id="ARBA00022989"/>
    </source>
</evidence>
<keyword evidence="4" id="KW-0926">Vacuole</keyword>
<dbReference type="SUPFAM" id="SSF90123">
    <property type="entry name" value="ABC transporter transmembrane region"/>
    <property type="match status" value="2"/>
</dbReference>
<feature type="transmembrane region" description="Helical" evidence="12">
    <location>
        <begin position="1193"/>
        <end position="1212"/>
    </location>
</feature>
<evidence type="ECO:0000256" key="2">
    <source>
        <dbReference type="ARBA" id="ARBA00005417"/>
    </source>
</evidence>
<feature type="transmembrane region" description="Helical" evidence="12">
    <location>
        <begin position="170"/>
        <end position="189"/>
    </location>
</feature>
<feature type="transmembrane region" description="Helical" evidence="12">
    <location>
        <begin position="510"/>
        <end position="530"/>
    </location>
</feature>
<dbReference type="FunFam" id="3.40.50.300:FF:000565">
    <property type="entry name" value="ABC bile acid transporter"/>
    <property type="match status" value="1"/>
</dbReference>
<feature type="transmembrane region" description="Helical" evidence="12">
    <location>
        <begin position="129"/>
        <end position="150"/>
    </location>
</feature>
<dbReference type="EMBL" id="LT598469">
    <property type="protein sequence ID" value="SCV00594.1"/>
    <property type="molecule type" value="Genomic_DNA"/>
</dbReference>
<dbReference type="CDD" id="cd03250">
    <property type="entry name" value="ABCC_MRP_domain1"/>
    <property type="match status" value="1"/>
</dbReference>
<dbReference type="Proteomes" id="UP000191024">
    <property type="component" value="Chromosome G"/>
</dbReference>
<evidence type="ECO:0000256" key="3">
    <source>
        <dbReference type="ARBA" id="ARBA00022448"/>
    </source>
</evidence>
<feature type="transmembrane region" description="Helical" evidence="12">
    <location>
        <begin position="1104"/>
        <end position="1124"/>
    </location>
</feature>
<dbReference type="PANTHER" id="PTHR24223">
    <property type="entry name" value="ATP-BINDING CASSETTE SUB-FAMILY C"/>
    <property type="match status" value="1"/>
</dbReference>
<dbReference type="FunFam" id="1.20.1560.10:FF:000013">
    <property type="entry name" value="ABC transporter C family member 2"/>
    <property type="match status" value="1"/>
</dbReference>
<dbReference type="CDD" id="cd18603">
    <property type="entry name" value="ABC_6TM_MRP1_2_3_6_D2_like"/>
    <property type="match status" value="1"/>
</dbReference>
<dbReference type="InterPro" id="IPR027417">
    <property type="entry name" value="P-loop_NTPase"/>
</dbReference>
<dbReference type="GO" id="GO:0000329">
    <property type="term" value="C:fungal-type vacuole membrane"/>
    <property type="evidence" value="ECO:0007669"/>
    <property type="project" value="UniProtKB-ARBA"/>
</dbReference>
<dbReference type="InterPro" id="IPR044746">
    <property type="entry name" value="ABCC_6TM_D1"/>
</dbReference>
<dbReference type="GO" id="GO:0016887">
    <property type="term" value="F:ATP hydrolysis activity"/>
    <property type="evidence" value="ECO:0007669"/>
    <property type="project" value="InterPro"/>
</dbReference>
<feature type="transmembrane region" description="Helical" evidence="12">
    <location>
        <begin position="319"/>
        <end position="338"/>
    </location>
</feature>
<dbReference type="SUPFAM" id="SSF52540">
    <property type="entry name" value="P-loop containing nucleoside triphosphate hydrolases"/>
    <property type="match status" value="2"/>
</dbReference>
<comment type="subcellular location">
    <subcellularLocation>
        <location evidence="1">Vacuole membrane</location>
        <topology evidence="1">Multi-pass membrane protein</topology>
    </subcellularLocation>
</comment>
<dbReference type="PROSITE" id="PS50893">
    <property type="entry name" value="ABC_TRANSPORTER_2"/>
    <property type="match status" value="2"/>
</dbReference>
<keyword evidence="9 12" id="KW-1133">Transmembrane helix</keyword>
<comment type="function">
    <text evidence="11">Cooperates for the ATP-dependent vacuolar transport of bilirubin and glutathione conjugates.</text>
</comment>
<dbReference type="Pfam" id="PF24357">
    <property type="entry name" value="TMD0_ABC"/>
    <property type="match status" value="1"/>
</dbReference>
<proteinExistence type="inferred from homology"/>
<organism evidence="15 16">
    <name type="scientific">Lachancea mirantina</name>
    <dbReference type="NCBI Taxonomy" id="1230905"/>
    <lineage>
        <taxon>Eukaryota</taxon>
        <taxon>Fungi</taxon>
        <taxon>Dikarya</taxon>
        <taxon>Ascomycota</taxon>
        <taxon>Saccharomycotina</taxon>
        <taxon>Saccharomycetes</taxon>
        <taxon>Saccharomycetales</taxon>
        <taxon>Saccharomycetaceae</taxon>
        <taxon>Lachancea</taxon>
    </lineage>
</organism>
<dbReference type="CDD" id="cd18579">
    <property type="entry name" value="ABC_6TM_ABCC_D1"/>
    <property type="match status" value="1"/>
</dbReference>
<evidence type="ECO:0000256" key="11">
    <source>
        <dbReference type="ARBA" id="ARBA00053425"/>
    </source>
</evidence>
<feature type="domain" description="ABC transmembrane type-1" evidence="14">
    <location>
        <begin position="285"/>
        <end position="569"/>
    </location>
</feature>
<reference evidence="15 16" key="1">
    <citation type="submission" date="2016-03" db="EMBL/GenBank/DDBJ databases">
        <authorList>
            <person name="Devillers H."/>
        </authorList>
    </citation>
    <scope>NUCLEOTIDE SEQUENCE [LARGE SCALE GENOMIC DNA]</scope>
    <source>
        <strain evidence="15">CBS 11717</strain>
    </source>
</reference>
<dbReference type="PANTHER" id="PTHR24223:SF443">
    <property type="entry name" value="MULTIDRUG-RESISTANCE LIKE PROTEIN 1, ISOFORM I"/>
    <property type="match status" value="1"/>
</dbReference>
<dbReference type="GO" id="GO:0140359">
    <property type="term" value="F:ABC-type transporter activity"/>
    <property type="evidence" value="ECO:0007669"/>
    <property type="project" value="InterPro"/>
</dbReference>
<evidence type="ECO:0000259" key="14">
    <source>
        <dbReference type="PROSITE" id="PS50929"/>
    </source>
</evidence>
<feature type="transmembrane region" description="Helical" evidence="12">
    <location>
        <begin position="26"/>
        <end position="50"/>
    </location>
</feature>
<dbReference type="PROSITE" id="PS00211">
    <property type="entry name" value="ABC_TRANSPORTER_1"/>
    <property type="match status" value="2"/>
</dbReference>
<dbReference type="Pfam" id="PF00005">
    <property type="entry name" value="ABC_tran"/>
    <property type="match status" value="2"/>
</dbReference>
<dbReference type="InterPro" id="IPR036640">
    <property type="entry name" value="ABC1_TM_sf"/>
</dbReference>
<dbReference type="OrthoDB" id="6500128at2759"/>
<keyword evidence="16" id="KW-1185">Reference proteome</keyword>
<evidence type="ECO:0000256" key="12">
    <source>
        <dbReference type="SAM" id="Phobius"/>
    </source>
</evidence>
<sequence length="1535" mass="172869">MADIAICKNGFSPYIDSTTNALNPCFVSLVSIGHAGFFSIVGVIQLWNLYREERIPPNFKYASLWKATSTKQFLHLTSVFLQSALLLGSLAVTPTQSPQILKWSWLSQLLHVTLISLPVQYLQYFRSTVAVGGQLFYYVTQGLLYFYLIGQRIGHHPDEAFNFVPRIQGAFLEVALLLNSMTIFLYDLISYEPSRELTAYYEEHDLIPDCNIISNLTFTWMNPLIRQVHRDGKIKDPHKMPLPPTNIDVRQKAALLESKWEQEKWRGRNSLFWAIFASFGKTIMLGLSLEILKDFAVILQPQLLRIFIEQFSEDYRSKYPALNGVFVAVSLFLVKIFSTCLSNQFFIMIFQAGMGIRGSLMAMVYRKSLTLSVDARNNKASGDILNLMAVDVLRIQRFFETSQDLIGAPIALVTTLISLYTFLGFATIGGLLTMAVMIPVNTYLSKKIRNLIKTQMEYKDARIKTVTEILNSVKSIKLYAWEKPMLERLNHVRNDLELSSMRKIGIVDNLITFAWNLVPVMVACSTFAIFSVTMDVPLSPQIVFPSLTLFNILNECVYSIPTTITNFIETSVSVGRLKDLLLATDTDQSFIEYRESSKDSKEPALEISNATFLWRTQETEKESSQHDEEAEVETPRIALKDIDHFEARKGDITCIVGRVGSGKSSFLSALLGHLPCVSGARKQLPPKFIMRASSIAYCPQQPWVMNATVKENVLFGHRFDETYYRATLDACQLGQDLKILPDGDETVVGEKGISLSGGQKARLSLARAVYSRSDVYLLDDILSAVDAQVSKSIIDNVLDRTNGLLKNKTIILSTNSITVLKHCQSIYALQHGEIVETGSFEDVMKRGKESVLKVLIEEFDSDTSSPALNTEEASKEQEVISLVNEETLIDEDIAESVNSLEVVNRQLGVIVSRRASLATLRPHPITDMNKDTRKTAQEAEKTQEGRVKTAVYISYIKACGPIGVALFFAFLGLERFFEVSESFWLKHWSEKNEKTGYNKDVVFYVGIYALIAIASALFNVLRYIILLLYCSLRASRKLHDNMAQSVLRSPMSFFETTPVGRIINRFSSDVNSVDDGLHFIFSFFFYSLLDYVVVIVLIGYNMPWFLVINAGLLLLYLYYQTYYITLSRELKRLMSTTFSPIMSTLSETLAGHTVINAYDHFRRFEYLNFENVQFNINCVYNFRSTNRWLSVRLESIGAFIILSTALLSLATITTSRPMTAGLVGLLMSYAIEVTTDLMWIVRMSVQIETNIVSVERIIEYCDLPSEAPAVIESCRPPKNWPSSGLIEFKGYSTTYRPNLPPVLKKINLTVKPQEKIGIVGRTGAGKSTLSLALFRLLEPSEGTIVIDGIDIAKLGLSDLRSHLAIIPQDAQAFEGTIRSNLDPFEQFSDEEIWKVLELSHLKPHIAKMAADSESVEGGDMLKIKITENGGNLSVGQRQLLCLSRALLNQSKILVLDEATAAVDLETDKLIQETIRSAFQERTILTIAHRIDSVMDSDRIMVLDQGEVKEFDAPAVLLKDRNTIFYNLCEKGGYLK</sequence>
<keyword evidence="5 12" id="KW-0812">Transmembrane</keyword>
<dbReference type="FunFam" id="3.40.50.300:FF:002123">
    <property type="entry name" value="ATP-binding cassette bilirubin transporter"/>
    <property type="match status" value="1"/>
</dbReference>
<keyword evidence="10 12" id="KW-0472">Membrane</keyword>
<evidence type="ECO:0000256" key="8">
    <source>
        <dbReference type="ARBA" id="ARBA00022840"/>
    </source>
</evidence>
<dbReference type="Pfam" id="PF00664">
    <property type="entry name" value="ABC_membrane"/>
    <property type="match status" value="2"/>
</dbReference>
<dbReference type="FunFam" id="1.20.1560.10:FF:000020">
    <property type="entry name" value="ABC metal ion transporter"/>
    <property type="match status" value="1"/>
</dbReference>
<feature type="domain" description="ABC transporter" evidence="13">
    <location>
        <begin position="614"/>
        <end position="856"/>
    </location>
</feature>
<dbReference type="InterPro" id="IPR011527">
    <property type="entry name" value="ABC1_TM_dom"/>
</dbReference>
<dbReference type="STRING" id="1230905.A0A1G4K925"/>
<keyword evidence="6" id="KW-0677">Repeat</keyword>
<dbReference type="InterPro" id="IPR003593">
    <property type="entry name" value="AAA+_ATPase"/>
</dbReference>
<evidence type="ECO:0000256" key="5">
    <source>
        <dbReference type="ARBA" id="ARBA00022692"/>
    </source>
</evidence>
<dbReference type="InterPro" id="IPR017871">
    <property type="entry name" value="ABC_transporter-like_CS"/>
</dbReference>
<evidence type="ECO:0000256" key="1">
    <source>
        <dbReference type="ARBA" id="ARBA00004128"/>
    </source>
</evidence>
<feature type="transmembrane region" description="Helical" evidence="12">
    <location>
        <begin position="1001"/>
        <end position="1029"/>
    </location>
</feature>
<keyword evidence="3" id="KW-0813">Transport</keyword>
<feature type="transmembrane region" description="Helical" evidence="12">
    <location>
        <begin position="73"/>
        <end position="93"/>
    </location>
</feature>
<keyword evidence="7" id="KW-0547">Nucleotide-binding</keyword>
<name>A0A1G4K925_9SACH</name>
<evidence type="ECO:0000256" key="10">
    <source>
        <dbReference type="ARBA" id="ARBA00023136"/>
    </source>
</evidence>
<feature type="transmembrane region" description="Helical" evidence="12">
    <location>
        <begin position="419"/>
        <end position="444"/>
    </location>
</feature>
<feature type="transmembrane region" description="Helical" evidence="12">
    <location>
        <begin position="950"/>
        <end position="973"/>
    </location>
</feature>
<dbReference type="SMART" id="SM00382">
    <property type="entry name" value="AAA"/>
    <property type="match status" value="2"/>
</dbReference>